<dbReference type="Pfam" id="PF00754">
    <property type="entry name" value="F5_F8_type_C"/>
    <property type="match status" value="1"/>
</dbReference>
<dbReference type="SUPFAM" id="SSF49785">
    <property type="entry name" value="Galactose-binding domain-like"/>
    <property type="match status" value="1"/>
</dbReference>
<name>A0ABQ5XIL8_9GAMM</name>
<dbReference type="RefSeq" id="WP_423372935.1">
    <property type="nucleotide sequence ID" value="NZ_CP064031.1"/>
</dbReference>
<dbReference type="InterPro" id="IPR008929">
    <property type="entry name" value="Chondroitin_lyas"/>
</dbReference>
<dbReference type="SUPFAM" id="SSF48230">
    <property type="entry name" value="Chondroitin AC/alginate lyase"/>
    <property type="match status" value="1"/>
</dbReference>
<keyword evidence="2" id="KW-0456">Lyase</keyword>
<feature type="domain" description="F5/8 type C" evidence="3">
    <location>
        <begin position="636"/>
        <end position="791"/>
    </location>
</feature>
<comment type="caution">
    <text evidence="5">The sequence shown here is derived from an EMBL/GenBank/DDBJ whole genome shotgun (WGS) entry which is preliminary data.</text>
</comment>
<evidence type="ECO:0000313" key="5">
    <source>
        <dbReference type="EMBL" id="GLQ91503.1"/>
    </source>
</evidence>
<gene>
    <name evidence="5" type="ORF">GCM10007901_04530</name>
</gene>
<sequence length="930" mass="99906">MLADAQTSSTFVHPGIGLTIQDLNAVKANLGNAPWASGYQLLTSDSKASLSYTMQGPFAQVSRNPDVNRSAWVSDMAAVYELTLMWHFTGNAAYAQKAHDILLAWAKTQTSFGGAEAAFDVGDAAYQYATAADILRGTWSGWTSADTSIVQNYFNTVFWPTLNIPGPVMSGSQGMEQIQGAVAIAIFDDDHTKFNQALQAYIDDADSGLQGSYPNGEVIDSGRDQGHAHLYMADAAWIAEAFWKQGVNVYGVLDNRVLAIGEYYARYNVQMLQTPSVPYIPLGGPAWGLFSTISSTYFANQQDRMATNILYSAYAVRMGVATPWIERLRDNEYEDLFSFVYLKPGDASTALTPSLPTPPATTWLTRGLTSQDLNSPTPAGNTTFGNGVWTLQAGYNGWDPYWESNDGVQFAYKPITGDFAFIAKVTSLSAGANSGAKAGVMFRDTLENTNERVWLAVEPGYQFERNIKGWTGLAYGQNNETRVSAIPGVPFWLKMQRVGQRVSTFVSVDGASWSPASVADFANLPSTIYVGLFGTSHVQGTPFTATFGDVQITGGDGAASVYVPPAPHSVYASAGAGSVSLRWDSAYLATSYNIKRATSANGPFSTIATATNNAYIDNNVSNGTTYYYVVTATNAAGESSHSLMDSATSVQAVSNLALAGGTASASSYGYPFTPASAFDGSPLSEWEITNSPTGWLEYDFGSPQSIVSYALSSPLYEPSFDPRGWQLLGSNDGVNWIAVDTQSSQAFPYRSMTRNYAVANPGNYRYYRLNITSNNGDSSHVQLGELQLLGRGGHVLANDTYHLTNRWNHNTLDTASANSVQQAVYVAGSAGESWMLTDTGSGLYKIEAGNGQVLGLQGASAAGWSSLQTQADTGASFQRWYLVPSGDGYFNLISASSGMAMTQETSGSERIIQAPNANTVNQQWYVSVLP</sequence>
<evidence type="ECO:0000256" key="1">
    <source>
        <dbReference type="ARBA" id="ARBA00022729"/>
    </source>
</evidence>
<evidence type="ECO:0000313" key="6">
    <source>
        <dbReference type="Proteomes" id="UP001156670"/>
    </source>
</evidence>
<evidence type="ECO:0000259" key="4">
    <source>
        <dbReference type="PROSITE" id="PS50853"/>
    </source>
</evidence>
<dbReference type="PROSITE" id="PS50853">
    <property type="entry name" value="FN3"/>
    <property type="match status" value="1"/>
</dbReference>
<dbReference type="InterPro" id="IPR003961">
    <property type="entry name" value="FN3_dom"/>
</dbReference>
<dbReference type="PROSITE" id="PS50022">
    <property type="entry name" value="FA58C_3"/>
    <property type="match status" value="1"/>
</dbReference>
<evidence type="ECO:0008006" key="7">
    <source>
        <dbReference type="Google" id="ProtNLM"/>
    </source>
</evidence>
<dbReference type="EMBL" id="BSOB01000005">
    <property type="protein sequence ID" value="GLQ91503.1"/>
    <property type="molecule type" value="Genomic_DNA"/>
</dbReference>
<keyword evidence="6" id="KW-1185">Reference proteome</keyword>
<dbReference type="InterPro" id="IPR000421">
    <property type="entry name" value="FA58C"/>
</dbReference>
<dbReference type="SMART" id="SM00060">
    <property type="entry name" value="FN3"/>
    <property type="match status" value="1"/>
</dbReference>
<dbReference type="Gene3D" id="1.50.10.100">
    <property type="entry name" value="Chondroitin AC/alginate lyase"/>
    <property type="match status" value="1"/>
</dbReference>
<dbReference type="InterPro" id="IPR013783">
    <property type="entry name" value="Ig-like_fold"/>
</dbReference>
<dbReference type="PROSITE" id="PS50231">
    <property type="entry name" value="RICIN_B_LECTIN"/>
    <property type="match status" value="1"/>
</dbReference>
<dbReference type="InterPro" id="IPR000772">
    <property type="entry name" value="Ricin_B_lectin"/>
</dbReference>
<dbReference type="Proteomes" id="UP001156670">
    <property type="component" value="Unassembled WGS sequence"/>
</dbReference>
<evidence type="ECO:0000259" key="3">
    <source>
        <dbReference type="PROSITE" id="PS50022"/>
    </source>
</evidence>
<dbReference type="SUPFAM" id="SSF50370">
    <property type="entry name" value="Ricin B-like lectins"/>
    <property type="match status" value="1"/>
</dbReference>
<protein>
    <recommendedName>
        <fullName evidence="7">Ricin B lectin domain-containing protein</fullName>
    </recommendedName>
</protein>
<dbReference type="Gene3D" id="2.60.120.260">
    <property type="entry name" value="Galactose-binding domain-like"/>
    <property type="match status" value="1"/>
</dbReference>
<dbReference type="InterPro" id="IPR035992">
    <property type="entry name" value="Ricin_B-like_lectins"/>
</dbReference>
<dbReference type="Gene3D" id="2.60.40.10">
    <property type="entry name" value="Immunoglobulins"/>
    <property type="match status" value="1"/>
</dbReference>
<dbReference type="InterPro" id="IPR036116">
    <property type="entry name" value="FN3_sf"/>
</dbReference>
<dbReference type="SUPFAM" id="SSF49265">
    <property type="entry name" value="Fibronectin type III"/>
    <property type="match status" value="1"/>
</dbReference>
<proteinExistence type="predicted"/>
<keyword evidence="1" id="KW-0732">Signal</keyword>
<accession>A0ABQ5XIL8</accession>
<dbReference type="CDD" id="cd00063">
    <property type="entry name" value="FN3"/>
    <property type="match status" value="1"/>
</dbReference>
<dbReference type="Gene3D" id="2.60.120.200">
    <property type="match status" value="1"/>
</dbReference>
<organism evidence="5 6">
    <name type="scientific">Dyella acidisoli</name>
    <dbReference type="NCBI Taxonomy" id="1867834"/>
    <lineage>
        <taxon>Bacteria</taxon>
        <taxon>Pseudomonadati</taxon>
        <taxon>Pseudomonadota</taxon>
        <taxon>Gammaproteobacteria</taxon>
        <taxon>Lysobacterales</taxon>
        <taxon>Rhodanobacteraceae</taxon>
        <taxon>Dyella</taxon>
    </lineage>
</organism>
<feature type="domain" description="Fibronectin type-III" evidence="4">
    <location>
        <begin position="564"/>
        <end position="652"/>
    </location>
</feature>
<evidence type="ECO:0000256" key="2">
    <source>
        <dbReference type="ARBA" id="ARBA00023239"/>
    </source>
</evidence>
<dbReference type="Pfam" id="PF14200">
    <property type="entry name" value="RicinB_lectin_2"/>
    <property type="match status" value="1"/>
</dbReference>
<dbReference type="InterPro" id="IPR008979">
    <property type="entry name" value="Galactose-bd-like_sf"/>
</dbReference>
<reference evidence="6" key="1">
    <citation type="journal article" date="2019" name="Int. J. Syst. Evol. Microbiol.">
        <title>The Global Catalogue of Microorganisms (GCM) 10K type strain sequencing project: providing services to taxonomists for standard genome sequencing and annotation.</title>
        <authorList>
            <consortium name="The Broad Institute Genomics Platform"/>
            <consortium name="The Broad Institute Genome Sequencing Center for Infectious Disease"/>
            <person name="Wu L."/>
            <person name="Ma J."/>
        </authorList>
    </citation>
    <scope>NUCLEOTIDE SEQUENCE [LARGE SCALE GENOMIC DNA]</scope>
    <source>
        <strain evidence="6">NBRC 111980</strain>
    </source>
</reference>
<dbReference type="Gene3D" id="2.80.10.50">
    <property type="match status" value="1"/>
</dbReference>
<dbReference type="InterPro" id="IPR008397">
    <property type="entry name" value="Alginate_lyase_dom"/>
</dbReference>
<dbReference type="CDD" id="cd00161">
    <property type="entry name" value="beta-trefoil_Ricin-like"/>
    <property type="match status" value="1"/>
</dbReference>
<dbReference type="Pfam" id="PF05426">
    <property type="entry name" value="Alginate_lyase"/>
    <property type="match status" value="1"/>
</dbReference>